<evidence type="ECO:0000259" key="2">
    <source>
        <dbReference type="Pfam" id="PF01471"/>
    </source>
</evidence>
<reference evidence="3 4" key="1">
    <citation type="submission" date="2011-05" db="EMBL/GenBank/DDBJ databases">
        <title>Whole genome sequence of Microlunatus phosphovorus NM-1.</title>
        <authorList>
            <person name="Hosoyama A."/>
            <person name="Sasaki K."/>
            <person name="Harada T."/>
            <person name="Igarashi R."/>
            <person name="Kawakoshi A."/>
            <person name="Sasagawa M."/>
            <person name="Fukada J."/>
            <person name="Nakamura S."/>
            <person name="Katano Y."/>
            <person name="Hanada S."/>
            <person name="Kamagata Y."/>
            <person name="Nakamura N."/>
            <person name="Yamazaki S."/>
            <person name="Fujita N."/>
        </authorList>
    </citation>
    <scope>NUCLEOTIDE SEQUENCE [LARGE SCALE GENOMIC DNA]</scope>
    <source>
        <strain evidence="4">ATCC 700054 / DSM 10555 / JCM 9379 / NBRC 101784 / NCIMB 13414 / VKM Ac-1990 / NM-1</strain>
    </source>
</reference>
<name>F5XHT8_MICPN</name>
<dbReference type="KEGG" id="mph:MLP_02190"/>
<protein>
    <recommendedName>
        <fullName evidence="2">Peptidoglycan binding-like domain-containing protein</fullName>
    </recommendedName>
</protein>
<dbReference type="SUPFAM" id="SSF47090">
    <property type="entry name" value="PGBD-like"/>
    <property type="match status" value="1"/>
</dbReference>
<feature type="region of interest" description="Disordered" evidence="1">
    <location>
        <begin position="204"/>
        <end position="225"/>
    </location>
</feature>
<dbReference type="Gene3D" id="1.10.101.10">
    <property type="entry name" value="PGBD-like superfamily/PGBD"/>
    <property type="match status" value="1"/>
</dbReference>
<organism evidence="3 4">
    <name type="scientific">Microlunatus phosphovorus (strain ATCC 700054 / DSM 10555 / JCM 9379 / NBRC 101784 / NCIMB 13414 / VKM Ac-1990 / NM-1)</name>
    <dbReference type="NCBI Taxonomy" id="1032480"/>
    <lineage>
        <taxon>Bacteria</taxon>
        <taxon>Bacillati</taxon>
        <taxon>Actinomycetota</taxon>
        <taxon>Actinomycetes</taxon>
        <taxon>Propionibacteriales</taxon>
        <taxon>Propionibacteriaceae</taxon>
        <taxon>Microlunatus</taxon>
    </lineage>
</organism>
<dbReference type="STRING" id="1032480.MLP_02190"/>
<evidence type="ECO:0000313" key="4">
    <source>
        <dbReference type="Proteomes" id="UP000007947"/>
    </source>
</evidence>
<dbReference type="eggNOG" id="COG3409">
    <property type="taxonomic scope" value="Bacteria"/>
</dbReference>
<proteinExistence type="predicted"/>
<dbReference type="InterPro" id="IPR036365">
    <property type="entry name" value="PGBD-like_sf"/>
</dbReference>
<evidence type="ECO:0000313" key="3">
    <source>
        <dbReference type="EMBL" id="BAK33233.1"/>
    </source>
</evidence>
<dbReference type="HOGENOM" id="CLU_408724_0_0_11"/>
<gene>
    <name evidence="3" type="ordered locus">MLP_02190</name>
</gene>
<feature type="domain" description="Peptidoglycan binding-like" evidence="2">
    <location>
        <begin position="110"/>
        <end position="168"/>
    </location>
</feature>
<keyword evidence="4" id="KW-1185">Reference proteome</keyword>
<sequence>MGILDGGHHDPGARQPGDSASRAPTRRPVDSPQHTRHRPRGVDAASLTLSEIVDLQRLAGNAAVGGLVASSRPAQPAGVLPNGPAPQPTIQRASAAKGEGAQTWVRPGDTGADVTKLQQRLNAIGSPGTPVAESGVYDATLRSVVNQFQRDHGLDPDGIVGPLTYEAMDREDSSGTDEAVAVGDDLTGTAGTPTKADIDAIEAELNPTSSGGGGPARDWDGRSDAAKRTELDTEVTAAMQAHLNGVTPRMKEMETAKGAGNILSTTDQEGAGRRAKADVDAVFGGLASAAVLTAPQESARSSFAFTGGVNLLDASDTSVRTPDPADLTGWIFETDADSRQAQTDHGFNERRTTQGEPAFAAGIKARFIAQGDNRADLERYDQFGFFFAVEGPRVLSQTAIVDQPGFSATPSSPGAMSDAERQMRWQTWEVLVHEYIHTLEHPNFGAASKGNRIMKEGFCELFTKDILLHGGQIAAAQTDADPARRIEVEGKDEPGFAGKFVPDYDSGEYADYVAHAEAIEGQVGSDAVRAAFFLGHVEHIGLKPNGDMIDPSAPDAKKFLAPEKVKIPTTVRSVGAVSILTGAPETDIVTANPGLPATGTLPASAHTTGLIVPGTTQHRTLEVSDRAGNTVVETKADIAVQHGVSEHSIQRANPDLNHGEPRPGEWVLIPVH</sequence>
<feature type="compositionally biased region" description="Basic and acidic residues" evidence="1">
    <location>
        <begin position="1"/>
        <end position="12"/>
    </location>
</feature>
<dbReference type="AlphaFoldDB" id="F5XHT8"/>
<dbReference type="RefSeq" id="WP_013861122.1">
    <property type="nucleotide sequence ID" value="NC_015635.1"/>
</dbReference>
<evidence type="ECO:0000256" key="1">
    <source>
        <dbReference type="SAM" id="MobiDB-lite"/>
    </source>
</evidence>
<accession>F5XHT8</accession>
<dbReference type="InterPro" id="IPR036366">
    <property type="entry name" value="PGBDSf"/>
</dbReference>
<dbReference type="Proteomes" id="UP000007947">
    <property type="component" value="Chromosome"/>
</dbReference>
<dbReference type="Pfam" id="PF01471">
    <property type="entry name" value="PG_binding_1"/>
    <property type="match status" value="1"/>
</dbReference>
<feature type="region of interest" description="Disordered" evidence="1">
    <location>
        <begin position="1"/>
        <end position="43"/>
    </location>
</feature>
<dbReference type="InterPro" id="IPR002477">
    <property type="entry name" value="Peptidoglycan-bd-like"/>
</dbReference>
<dbReference type="EMBL" id="AP012204">
    <property type="protein sequence ID" value="BAK33233.1"/>
    <property type="molecule type" value="Genomic_DNA"/>
</dbReference>